<dbReference type="Pfam" id="PF02771">
    <property type="entry name" value="Acyl-CoA_dh_N"/>
    <property type="match status" value="1"/>
</dbReference>
<dbReference type="Gene3D" id="1.10.540.10">
    <property type="entry name" value="Acyl-CoA dehydrogenase/oxidase, N-terminal domain"/>
    <property type="match status" value="1"/>
</dbReference>
<comment type="similarity">
    <text evidence="2">Belongs to the acyl-CoA dehydrogenase family.</text>
</comment>
<keyword evidence="5" id="KW-0560">Oxidoreductase</keyword>
<dbReference type="OrthoDB" id="2588832at2759"/>
<dbReference type="SUPFAM" id="SSF56645">
    <property type="entry name" value="Acyl-CoA dehydrogenase NM domain-like"/>
    <property type="match status" value="1"/>
</dbReference>
<evidence type="ECO:0000259" key="6">
    <source>
        <dbReference type="Pfam" id="PF02771"/>
    </source>
</evidence>
<proteinExistence type="inferred from homology"/>
<evidence type="ECO:0000256" key="2">
    <source>
        <dbReference type="ARBA" id="ARBA00009347"/>
    </source>
</evidence>
<organism evidence="7 8">
    <name type="scientific">Desmophyllum pertusum</name>
    <dbReference type="NCBI Taxonomy" id="174260"/>
    <lineage>
        <taxon>Eukaryota</taxon>
        <taxon>Metazoa</taxon>
        <taxon>Cnidaria</taxon>
        <taxon>Anthozoa</taxon>
        <taxon>Hexacorallia</taxon>
        <taxon>Scleractinia</taxon>
        <taxon>Caryophylliina</taxon>
        <taxon>Caryophylliidae</taxon>
        <taxon>Desmophyllum</taxon>
    </lineage>
</organism>
<dbReference type="InterPro" id="IPR037069">
    <property type="entry name" value="AcylCoA_DH/ox_N_sf"/>
</dbReference>
<gene>
    <name evidence="7" type="ORF">OS493_028657</name>
</gene>
<evidence type="ECO:0000256" key="5">
    <source>
        <dbReference type="ARBA" id="ARBA00023002"/>
    </source>
</evidence>
<evidence type="ECO:0000256" key="4">
    <source>
        <dbReference type="ARBA" id="ARBA00022827"/>
    </source>
</evidence>
<dbReference type="GO" id="GO:0000062">
    <property type="term" value="F:fatty-acyl-CoA binding"/>
    <property type="evidence" value="ECO:0007669"/>
    <property type="project" value="TreeGrafter"/>
</dbReference>
<comment type="caution">
    <text evidence="7">The sequence shown here is derived from an EMBL/GenBank/DDBJ whole genome shotgun (WGS) entry which is preliminary data.</text>
</comment>
<dbReference type="Proteomes" id="UP001163046">
    <property type="component" value="Unassembled WGS sequence"/>
</dbReference>
<dbReference type="FunFam" id="1.10.540.10:FF:000001">
    <property type="entry name" value="Very long-chain-specific acyl-CoA dehydrogenase, mitochondrial"/>
    <property type="match status" value="1"/>
</dbReference>
<evidence type="ECO:0000256" key="3">
    <source>
        <dbReference type="ARBA" id="ARBA00022630"/>
    </source>
</evidence>
<dbReference type="GO" id="GO:0050660">
    <property type="term" value="F:flavin adenine dinucleotide binding"/>
    <property type="evidence" value="ECO:0007669"/>
    <property type="project" value="InterPro"/>
</dbReference>
<dbReference type="Gene3D" id="2.40.110.10">
    <property type="entry name" value="Butyryl-CoA Dehydrogenase, subunit A, domain 2"/>
    <property type="match status" value="1"/>
</dbReference>
<name>A0A9W9YK76_9CNID</name>
<dbReference type="InterPro" id="IPR046373">
    <property type="entry name" value="Acyl-CoA_Oxase/DH_mid-dom_sf"/>
</dbReference>
<dbReference type="InterPro" id="IPR009100">
    <property type="entry name" value="AcylCoA_DH/oxidase_NM_dom_sf"/>
</dbReference>
<dbReference type="PANTHER" id="PTHR43884">
    <property type="entry name" value="ACYL-COA DEHYDROGENASE"/>
    <property type="match status" value="1"/>
</dbReference>
<sequence length="251" mass="27088">MGLFKGDLDVEQVFPYPEVLNSDQEDTLKAYVDPVSKFFEECNDPAKNDEIEKVADDTLEGLKEMGAFGLQVSTELGGLGLTNTQYARLVEIVGAHDLAVGITLGAHQSIGFKGILLNGNKEQKEKYLPRLASAETMAAFCLTEPTSGSDASDQQWGLAEIFTVFAKTPMKDPKTGETKDKVTAFIVERGFGGVTSGPPEKKMGIKASNTAEVSAMVLRSPCHILNNGRFGMAAAYQDHEGAYSEGGEYFI</sequence>
<accession>A0A9W9YK76</accession>
<evidence type="ECO:0000313" key="8">
    <source>
        <dbReference type="Proteomes" id="UP001163046"/>
    </source>
</evidence>
<dbReference type="PANTHER" id="PTHR43884:SF11">
    <property type="entry name" value="VERY LONG-CHAIN SPECIFIC ACYL-COA DEHYDROGENASE, MITOCHONDRIAL"/>
    <property type="match status" value="1"/>
</dbReference>
<reference evidence="7" key="1">
    <citation type="submission" date="2023-01" db="EMBL/GenBank/DDBJ databases">
        <title>Genome assembly of the deep-sea coral Lophelia pertusa.</title>
        <authorList>
            <person name="Herrera S."/>
            <person name="Cordes E."/>
        </authorList>
    </citation>
    <scope>NUCLEOTIDE SEQUENCE</scope>
    <source>
        <strain evidence="7">USNM1676648</strain>
        <tissue evidence="7">Polyp</tissue>
    </source>
</reference>
<comment type="cofactor">
    <cofactor evidence="1">
        <name>FAD</name>
        <dbReference type="ChEBI" id="CHEBI:57692"/>
    </cofactor>
</comment>
<dbReference type="GO" id="GO:0017099">
    <property type="term" value="F:very-long-chain fatty acyl-CoA dehydrogenase activity"/>
    <property type="evidence" value="ECO:0007669"/>
    <property type="project" value="TreeGrafter"/>
</dbReference>
<protein>
    <recommendedName>
        <fullName evidence="6">Acyl-CoA dehydrogenase/oxidase N-terminal domain-containing protein</fullName>
    </recommendedName>
</protein>
<keyword evidence="3" id="KW-0285">Flavoprotein</keyword>
<evidence type="ECO:0000256" key="1">
    <source>
        <dbReference type="ARBA" id="ARBA00001974"/>
    </source>
</evidence>
<evidence type="ECO:0000313" key="7">
    <source>
        <dbReference type="EMBL" id="KAJ7354994.1"/>
    </source>
</evidence>
<dbReference type="EMBL" id="MU827329">
    <property type="protein sequence ID" value="KAJ7354994.1"/>
    <property type="molecule type" value="Genomic_DNA"/>
</dbReference>
<dbReference type="InterPro" id="IPR013786">
    <property type="entry name" value="AcylCoA_DH/ox_N"/>
</dbReference>
<keyword evidence="8" id="KW-1185">Reference proteome</keyword>
<keyword evidence="4" id="KW-0274">FAD</keyword>
<feature type="domain" description="Acyl-CoA dehydrogenase/oxidase N-terminal" evidence="6">
    <location>
        <begin position="27"/>
        <end position="135"/>
    </location>
</feature>
<dbReference type="AlphaFoldDB" id="A0A9W9YK76"/>